<keyword evidence="9 16" id="KW-0547">Nucleotide-binding</keyword>
<dbReference type="InterPro" id="IPR017441">
    <property type="entry name" value="Protein_kinase_ATP_BS"/>
</dbReference>
<evidence type="ECO:0000259" key="20">
    <source>
        <dbReference type="PROSITE" id="PS50011"/>
    </source>
</evidence>
<keyword evidence="7 19" id="KW-0732">Signal</keyword>
<comment type="similarity">
    <text evidence="2">Belongs to the protein kinase superfamily. Ser/Thr protein kinase family.</text>
</comment>
<accession>A0A443PHD2</accession>
<feature type="binding site" evidence="16">
    <location>
        <position position="802"/>
    </location>
    <ligand>
        <name>ATP</name>
        <dbReference type="ChEBI" id="CHEBI:30616"/>
    </ligand>
</feature>
<keyword evidence="12 18" id="KW-1133">Transmembrane helix</keyword>
<evidence type="ECO:0000256" key="12">
    <source>
        <dbReference type="ARBA" id="ARBA00022989"/>
    </source>
</evidence>
<dbReference type="SUPFAM" id="SSF52047">
    <property type="entry name" value="RNI-like"/>
    <property type="match status" value="2"/>
</dbReference>
<dbReference type="GO" id="GO:0004674">
    <property type="term" value="F:protein serine/threonine kinase activity"/>
    <property type="evidence" value="ECO:0007669"/>
    <property type="project" value="UniProtKB-KW"/>
</dbReference>
<dbReference type="FunFam" id="3.80.10.10:FF:000472">
    <property type="entry name" value="LRR receptor-like serine/threonine-protein kinase RCH1"/>
    <property type="match status" value="1"/>
</dbReference>
<dbReference type="OrthoDB" id="676979at2759"/>
<evidence type="ECO:0000256" key="11">
    <source>
        <dbReference type="ARBA" id="ARBA00022840"/>
    </source>
</evidence>
<dbReference type="EMBL" id="QPKB01000008">
    <property type="protein sequence ID" value="RWR90174.1"/>
    <property type="molecule type" value="Genomic_DNA"/>
</dbReference>
<dbReference type="SMART" id="SM00220">
    <property type="entry name" value="S_TKc"/>
    <property type="match status" value="1"/>
</dbReference>
<sequence>MLSNRPVISLLLFLLSISIYLPINALNSEGQTLISWLSTFNSSPTSSLFSSWNPAHKNPCSWSYITCSTDGSVSEFKIKSINLPTTFPTQVLSFSSLTTLIISNANLTGLIPPSIANLSSSLSTLDLSYNALTGNIPPDIGKLSELRFLSLNSNSLIGEIPPQISNCSNLQLLELFDNRFSGKVPAELGRLFGLEVFRAGGNAGIHGEIPSEISNCQGLLVLGLADTAVSGEIPVSFGQLRNLRILSIYTTNLSGKIPSEIGNCSSLENLYLYENRLIGEIPPELGMLKNLKKVLLWKNNLTGSIPEALGNCTGLTVMDLSLNSLSGEIPQLFSNLGVIEELLLSYNNISGRIPPFFGNFSRLKQLELDNNGLSGEIPTEIGQLKELTQFFAWQNQLHGNIPSELGDCEMLELLDLSHNFLTGSLPNSLFNLKNLTKLMLISNGFSGELPPDIGNCTSLIRLRLGSNRFSGRIPPGIGLLRSLSFLELSENQLLNEIPPEIGDCTQIEMLDLHDNRLQGTIPTSIEFLVSLNVLDLSMNRISGSVPESLGKLTTLNKLVLNGNYITGLIPKSLGLCKDLQLLDMSSNRISGSIPDEIGNLQGLDILLNLSWNYLSGPIPEGISRLSKLANLDLSHNMLTGSLTVLGRLENLVALDVSYNNLSGYLPDTAFFHDLPAASLAGNQDLCTSGDKCFVNVSDAFVGKRLSGRISRNGIFGLVFSIGVAVVFLFIGLVLMFRAWRRAVDKKEEERLWEWEITPFQKLRFSIDDVLMKLLDSNVIGQGSSGKVYRVETRTGQVIAVKKIWPTKNCEFSERDSFSAEVKTLGSIRHKNIVRLLGCCTNKNTRLLLYDYISHGSLAGVLHEKKIFLDWDSRYKIVLGAAQGLAYLHHDCIPPIVHRDIKANNILIGLQFEAYLADFGLAKVIDSDHAKSSNAVAGSYGYIAPEYGYSMKITEKSDIYSYGVVLLEVLTGMQPTDPRIPEGTHIVNWVRKELRKKDRETVDILDRQLQGQPDSHIQEMLQVLGVALLCVNPSPEERPTMKDVAALLEEIRQSTEDSAQDDASCKGYTASPKADHCSSFSRPSQPLMRSPSYSYSSSSSRVIFE</sequence>
<evidence type="ECO:0000256" key="17">
    <source>
        <dbReference type="SAM" id="MobiDB-lite"/>
    </source>
</evidence>
<dbReference type="SMART" id="SM00369">
    <property type="entry name" value="LRR_TYP"/>
    <property type="match status" value="8"/>
</dbReference>
<evidence type="ECO:0000256" key="4">
    <source>
        <dbReference type="ARBA" id="ARBA00022614"/>
    </source>
</evidence>
<evidence type="ECO:0000256" key="8">
    <source>
        <dbReference type="ARBA" id="ARBA00022737"/>
    </source>
</evidence>
<keyword evidence="22" id="KW-1185">Reference proteome</keyword>
<dbReference type="Pfam" id="PF00560">
    <property type="entry name" value="LRR_1"/>
    <property type="match status" value="10"/>
</dbReference>
<dbReference type="GO" id="GO:0016020">
    <property type="term" value="C:membrane"/>
    <property type="evidence" value="ECO:0007669"/>
    <property type="project" value="UniProtKB-SubCell"/>
</dbReference>
<reference evidence="21 22" key="1">
    <citation type="journal article" date="2019" name="Nat. Plants">
        <title>Stout camphor tree genome fills gaps in understanding of flowering plant genome evolution.</title>
        <authorList>
            <person name="Chaw S.M."/>
            <person name="Liu Y.C."/>
            <person name="Wu Y.W."/>
            <person name="Wang H.Y."/>
            <person name="Lin C.I."/>
            <person name="Wu C.S."/>
            <person name="Ke H.M."/>
            <person name="Chang L.Y."/>
            <person name="Hsu C.Y."/>
            <person name="Yang H.T."/>
            <person name="Sudianto E."/>
            <person name="Hsu M.H."/>
            <person name="Wu K.P."/>
            <person name="Wang L.N."/>
            <person name="Leebens-Mack J.H."/>
            <person name="Tsai I.J."/>
        </authorList>
    </citation>
    <scope>NUCLEOTIDE SEQUENCE [LARGE SCALE GENOMIC DNA]</scope>
    <source>
        <strain evidence="22">cv. Chaw 1501</strain>
        <tissue evidence="21">Young leaves</tissue>
    </source>
</reference>
<feature type="chain" id="PRO_5019107125" evidence="19">
    <location>
        <begin position="26"/>
        <end position="1104"/>
    </location>
</feature>
<dbReference type="SUPFAM" id="SSF56112">
    <property type="entry name" value="Protein kinase-like (PK-like)"/>
    <property type="match status" value="1"/>
</dbReference>
<name>A0A443PHD2_9MAGN</name>
<keyword evidence="4" id="KW-0433">Leucine-rich repeat</keyword>
<keyword evidence="11 16" id="KW-0067">ATP-binding</keyword>
<evidence type="ECO:0000256" key="3">
    <source>
        <dbReference type="ARBA" id="ARBA00022527"/>
    </source>
</evidence>
<dbReference type="GO" id="GO:0010449">
    <property type="term" value="P:root meristem growth"/>
    <property type="evidence" value="ECO:0007669"/>
    <property type="project" value="UniProtKB-ARBA"/>
</dbReference>
<keyword evidence="6 18" id="KW-0812">Transmembrane</keyword>
<evidence type="ECO:0000256" key="16">
    <source>
        <dbReference type="PROSITE-ProRule" id="PRU10141"/>
    </source>
</evidence>
<dbReference type="Gene3D" id="3.30.200.20">
    <property type="entry name" value="Phosphorylase Kinase, domain 1"/>
    <property type="match status" value="1"/>
</dbReference>
<evidence type="ECO:0000256" key="19">
    <source>
        <dbReference type="SAM" id="SignalP"/>
    </source>
</evidence>
<dbReference type="PRINTS" id="PR00019">
    <property type="entry name" value="LEURICHRPT"/>
</dbReference>
<keyword evidence="8" id="KW-0677">Repeat</keyword>
<feature type="region of interest" description="Disordered" evidence="17">
    <location>
        <begin position="1054"/>
        <end position="1104"/>
    </location>
</feature>
<dbReference type="FunFam" id="3.80.10.10:FF:000333">
    <property type="entry name" value="LRR receptor-like serine/threonine-protein kinase RCH1"/>
    <property type="match status" value="1"/>
</dbReference>
<evidence type="ECO:0000256" key="5">
    <source>
        <dbReference type="ARBA" id="ARBA00022679"/>
    </source>
</evidence>
<dbReference type="InterPro" id="IPR001611">
    <property type="entry name" value="Leu-rich_rpt"/>
</dbReference>
<dbReference type="Gene3D" id="1.10.510.10">
    <property type="entry name" value="Transferase(Phosphotransferase) domain 1"/>
    <property type="match status" value="1"/>
</dbReference>
<evidence type="ECO:0000256" key="15">
    <source>
        <dbReference type="ARBA" id="ARBA00023180"/>
    </source>
</evidence>
<dbReference type="STRING" id="337451.A0A443PHD2"/>
<proteinExistence type="inferred from homology"/>
<feature type="domain" description="Protein kinase" evidence="20">
    <location>
        <begin position="773"/>
        <end position="1050"/>
    </location>
</feature>
<dbReference type="GO" id="GO:0001653">
    <property type="term" value="F:peptide receptor activity"/>
    <property type="evidence" value="ECO:0007669"/>
    <property type="project" value="UniProtKB-ARBA"/>
</dbReference>
<keyword evidence="14 21" id="KW-0675">Receptor</keyword>
<dbReference type="InterPro" id="IPR011009">
    <property type="entry name" value="Kinase-like_dom_sf"/>
</dbReference>
<organism evidence="21 22">
    <name type="scientific">Cinnamomum micranthum f. kanehirae</name>
    <dbReference type="NCBI Taxonomy" id="337451"/>
    <lineage>
        <taxon>Eukaryota</taxon>
        <taxon>Viridiplantae</taxon>
        <taxon>Streptophyta</taxon>
        <taxon>Embryophyta</taxon>
        <taxon>Tracheophyta</taxon>
        <taxon>Spermatophyta</taxon>
        <taxon>Magnoliopsida</taxon>
        <taxon>Magnoliidae</taxon>
        <taxon>Laurales</taxon>
        <taxon>Lauraceae</taxon>
        <taxon>Cinnamomum</taxon>
    </lineage>
</organism>
<dbReference type="PROSITE" id="PS00108">
    <property type="entry name" value="PROTEIN_KINASE_ST"/>
    <property type="match status" value="1"/>
</dbReference>
<dbReference type="InterPro" id="IPR032675">
    <property type="entry name" value="LRR_dom_sf"/>
</dbReference>
<dbReference type="Pfam" id="PF00069">
    <property type="entry name" value="Pkinase"/>
    <property type="match status" value="1"/>
</dbReference>
<dbReference type="PROSITE" id="PS00107">
    <property type="entry name" value="PROTEIN_KINASE_ATP"/>
    <property type="match status" value="1"/>
</dbReference>
<evidence type="ECO:0000313" key="22">
    <source>
        <dbReference type="Proteomes" id="UP000283530"/>
    </source>
</evidence>
<dbReference type="PANTHER" id="PTHR48056:SF5">
    <property type="entry name" value="RECEPTOR-LIKE PROTEIN KINASE 2"/>
    <property type="match status" value="1"/>
</dbReference>
<keyword evidence="5" id="KW-0808">Transferase</keyword>
<dbReference type="FunFam" id="3.80.10.10:FF:000760">
    <property type="entry name" value="LRR receptor-like serine/threonine-protein kinase RCH1"/>
    <property type="match status" value="1"/>
</dbReference>
<keyword evidence="13 18" id="KW-0472">Membrane</keyword>
<dbReference type="Pfam" id="PF08263">
    <property type="entry name" value="LRRNT_2"/>
    <property type="match status" value="1"/>
</dbReference>
<keyword evidence="15" id="KW-0325">Glycoprotein</keyword>
<comment type="caution">
    <text evidence="21">The sequence shown here is derived from an EMBL/GenBank/DDBJ whole genome shotgun (WGS) entry which is preliminary data.</text>
</comment>
<evidence type="ECO:0000313" key="21">
    <source>
        <dbReference type="EMBL" id="RWR90174.1"/>
    </source>
</evidence>
<evidence type="ECO:0000256" key="6">
    <source>
        <dbReference type="ARBA" id="ARBA00022692"/>
    </source>
</evidence>
<dbReference type="InterPro" id="IPR050647">
    <property type="entry name" value="Plant_LRR-RLKs"/>
</dbReference>
<dbReference type="InterPro" id="IPR013210">
    <property type="entry name" value="LRR_N_plant-typ"/>
</dbReference>
<comment type="subcellular location">
    <subcellularLocation>
        <location evidence="1">Membrane</location>
        <topology evidence="1">Single-pass membrane protein</topology>
    </subcellularLocation>
</comment>
<feature type="transmembrane region" description="Helical" evidence="18">
    <location>
        <begin position="714"/>
        <end position="736"/>
    </location>
</feature>
<evidence type="ECO:0000256" key="9">
    <source>
        <dbReference type="ARBA" id="ARBA00022741"/>
    </source>
</evidence>
<evidence type="ECO:0000256" key="13">
    <source>
        <dbReference type="ARBA" id="ARBA00023136"/>
    </source>
</evidence>
<gene>
    <name evidence="21" type="ORF">CKAN_01925800</name>
</gene>
<feature type="compositionally biased region" description="Low complexity" evidence="17">
    <location>
        <begin position="1089"/>
        <end position="1104"/>
    </location>
</feature>
<dbReference type="PROSITE" id="PS50011">
    <property type="entry name" value="PROTEIN_KINASE_DOM"/>
    <property type="match status" value="1"/>
</dbReference>
<dbReference type="InterPro" id="IPR000719">
    <property type="entry name" value="Prot_kinase_dom"/>
</dbReference>
<keyword evidence="3" id="KW-0723">Serine/threonine-protein kinase</keyword>
<protein>
    <submittedName>
        <fullName evidence="21">LRR receptor-like serine/threonine-protein kinase RCH1</fullName>
    </submittedName>
</protein>
<feature type="signal peptide" evidence="19">
    <location>
        <begin position="1"/>
        <end position="25"/>
    </location>
</feature>
<evidence type="ECO:0000256" key="14">
    <source>
        <dbReference type="ARBA" id="ARBA00023170"/>
    </source>
</evidence>
<evidence type="ECO:0000256" key="7">
    <source>
        <dbReference type="ARBA" id="ARBA00022729"/>
    </source>
</evidence>
<keyword evidence="10 21" id="KW-0418">Kinase</keyword>
<dbReference type="AlphaFoldDB" id="A0A443PHD2"/>
<evidence type="ECO:0000256" key="18">
    <source>
        <dbReference type="SAM" id="Phobius"/>
    </source>
</evidence>
<dbReference type="InterPro" id="IPR008271">
    <property type="entry name" value="Ser/Thr_kinase_AS"/>
</dbReference>
<evidence type="ECO:0000256" key="2">
    <source>
        <dbReference type="ARBA" id="ARBA00008684"/>
    </source>
</evidence>
<dbReference type="FunFam" id="1.10.510.10:FF:000276">
    <property type="entry name" value="LRR receptor-like serine/threonine-protein kinase RCH1"/>
    <property type="match status" value="1"/>
</dbReference>
<evidence type="ECO:0000256" key="10">
    <source>
        <dbReference type="ARBA" id="ARBA00022777"/>
    </source>
</evidence>
<dbReference type="GO" id="GO:0005524">
    <property type="term" value="F:ATP binding"/>
    <property type="evidence" value="ECO:0007669"/>
    <property type="project" value="UniProtKB-UniRule"/>
</dbReference>
<dbReference type="Gene3D" id="3.80.10.10">
    <property type="entry name" value="Ribonuclease Inhibitor"/>
    <property type="match status" value="4"/>
</dbReference>
<dbReference type="Pfam" id="PF13855">
    <property type="entry name" value="LRR_8"/>
    <property type="match status" value="2"/>
</dbReference>
<evidence type="ECO:0000256" key="1">
    <source>
        <dbReference type="ARBA" id="ARBA00004167"/>
    </source>
</evidence>
<dbReference type="FunFam" id="3.30.200.20:FF:000748">
    <property type="entry name" value="LRR receptor-like serine/threonine-protein kinase RCH1"/>
    <property type="match status" value="1"/>
</dbReference>
<dbReference type="PANTHER" id="PTHR48056">
    <property type="entry name" value="LRR RECEPTOR-LIKE SERINE/THREONINE-PROTEIN KINASE-RELATED"/>
    <property type="match status" value="1"/>
</dbReference>
<dbReference type="Proteomes" id="UP000283530">
    <property type="component" value="Unassembled WGS sequence"/>
</dbReference>
<dbReference type="GO" id="GO:0033612">
    <property type="term" value="F:receptor serine/threonine kinase binding"/>
    <property type="evidence" value="ECO:0007669"/>
    <property type="project" value="TreeGrafter"/>
</dbReference>
<dbReference type="InterPro" id="IPR003591">
    <property type="entry name" value="Leu-rich_rpt_typical-subtyp"/>
</dbReference>